<dbReference type="SUPFAM" id="SSF52788">
    <property type="entry name" value="Phosphotyrosine protein phosphatases I"/>
    <property type="match status" value="1"/>
</dbReference>
<dbReference type="Gene3D" id="1.10.8.1060">
    <property type="entry name" value="Corynebacterium glutamicum thioredoxin-dependent arsenate reductase, N-terminal domain"/>
    <property type="match status" value="1"/>
</dbReference>
<keyword evidence="1" id="KW-0059">Arsenical resistance</keyword>
<protein>
    <submittedName>
        <fullName evidence="3">Protein-tyrosine-phosphatase</fullName>
    </submittedName>
</protein>
<dbReference type="EMBL" id="JACCBT010000001">
    <property type="protein sequence ID" value="NYE13157.1"/>
    <property type="molecule type" value="Genomic_DNA"/>
</dbReference>
<organism evidence="3 4">
    <name type="scientific">Actinomadura citrea</name>
    <dbReference type="NCBI Taxonomy" id="46158"/>
    <lineage>
        <taxon>Bacteria</taxon>
        <taxon>Bacillati</taxon>
        <taxon>Actinomycetota</taxon>
        <taxon>Actinomycetes</taxon>
        <taxon>Streptosporangiales</taxon>
        <taxon>Thermomonosporaceae</taxon>
        <taxon>Actinomadura</taxon>
    </lineage>
</organism>
<dbReference type="PANTHER" id="PTHR43428">
    <property type="entry name" value="ARSENATE REDUCTASE"/>
    <property type="match status" value="1"/>
</dbReference>
<dbReference type="InterPro" id="IPR023485">
    <property type="entry name" value="Ptyr_pPase"/>
</dbReference>
<dbReference type="CDD" id="cd16345">
    <property type="entry name" value="LMWP_ArsC"/>
    <property type="match status" value="1"/>
</dbReference>
<evidence type="ECO:0000313" key="3">
    <source>
        <dbReference type="EMBL" id="NYE13157.1"/>
    </source>
</evidence>
<proteinExistence type="predicted"/>
<evidence type="ECO:0000259" key="2">
    <source>
        <dbReference type="SMART" id="SM00226"/>
    </source>
</evidence>
<sequence length="240" mass="25995">MSATLDRAVFDRVAARLAARFHGPVSADTLRRLVIDSYQQLHSTSRIGAYLVVLAERFATERLTALAQADGRLAKPVPEVLFVCDANAGRSQMAAALAIARGQGRVHARSAGTAPTAELELAVVEVMAEIGVDLSAEFPKPLTDELVGAADLVITLGCGGACALAPGVRYLDWIIPDPAGQPLDEIRRIRDELDLLVNDLLTTRDPQRSLDAWQAQCAVRLRPQCRTIPDGRRLPHPPRR</sequence>
<evidence type="ECO:0000313" key="4">
    <source>
        <dbReference type="Proteomes" id="UP000591272"/>
    </source>
</evidence>
<comment type="caution">
    <text evidence="3">The sequence shown here is derived from an EMBL/GenBank/DDBJ whole genome shotgun (WGS) entry which is preliminary data.</text>
</comment>
<evidence type="ECO:0000256" key="1">
    <source>
        <dbReference type="ARBA" id="ARBA00022849"/>
    </source>
</evidence>
<accession>A0A7Y9GAY4</accession>
<dbReference type="SMART" id="SM00226">
    <property type="entry name" value="LMWPc"/>
    <property type="match status" value="1"/>
</dbReference>
<dbReference type="AlphaFoldDB" id="A0A7Y9GAY4"/>
<dbReference type="Gene3D" id="3.40.50.2300">
    <property type="match status" value="1"/>
</dbReference>
<dbReference type="InterPro" id="IPR036196">
    <property type="entry name" value="Ptyr_pPase_sf"/>
</dbReference>
<gene>
    <name evidence="3" type="ORF">BJ999_003453</name>
</gene>
<reference evidence="3 4" key="1">
    <citation type="submission" date="2020-07" db="EMBL/GenBank/DDBJ databases">
        <title>Sequencing the genomes of 1000 actinobacteria strains.</title>
        <authorList>
            <person name="Klenk H.-P."/>
        </authorList>
    </citation>
    <scope>NUCLEOTIDE SEQUENCE [LARGE SCALE GENOMIC DNA]</scope>
    <source>
        <strain evidence="3 4">DSM 43461</strain>
    </source>
</reference>
<dbReference type="RefSeq" id="WP_179834247.1">
    <property type="nucleotide sequence ID" value="NZ_BMRD01000034.1"/>
</dbReference>
<dbReference type="NCBIfam" id="NF046112">
    <property type="entry name" value="MSMEG_6209_Nter"/>
    <property type="match status" value="1"/>
</dbReference>
<feature type="domain" description="Phosphotyrosine protein phosphatase I" evidence="2">
    <location>
        <begin position="78"/>
        <end position="203"/>
    </location>
</feature>
<dbReference type="Pfam" id="PF01451">
    <property type="entry name" value="LMWPc"/>
    <property type="match status" value="1"/>
</dbReference>
<dbReference type="InterPro" id="IPR048716">
    <property type="entry name" value="Phosphatase-like_N"/>
</dbReference>
<dbReference type="PANTHER" id="PTHR43428:SF1">
    <property type="entry name" value="ARSENATE REDUCTASE"/>
    <property type="match status" value="1"/>
</dbReference>
<dbReference type="GO" id="GO:0046685">
    <property type="term" value="P:response to arsenic-containing substance"/>
    <property type="evidence" value="ECO:0007669"/>
    <property type="project" value="UniProtKB-KW"/>
</dbReference>
<dbReference type="Pfam" id="PF21234">
    <property type="entry name" value="Phosphatase-like_N"/>
    <property type="match status" value="1"/>
</dbReference>
<name>A0A7Y9GAY4_9ACTN</name>
<dbReference type="Proteomes" id="UP000591272">
    <property type="component" value="Unassembled WGS sequence"/>
</dbReference>
<keyword evidence="4" id="KW-1185">Reference proteome</keyword>